<feature type="transmembrane region" description="Helical" evidence="1">
    <location>
        <begin position="60"/>
        <end position="82"/>
    </location>
</feature>
<feature type="domain" description="YqeB PH" evidence="3">
    <location>
        <begin position="5"/>
        <end position="155"/>
    </location>
</feature>
<accession>A0A0A1MEA6</accession>
<keyword evidence="1" id="KW-0812">Transmembrane</keyword>
<evidence type="ECO:0000256" key="1">
    <source>
        <dbReference type="SAM" id="Phobius"/>
    </source>
</evidence>
<dbReference type="Pfam" id="PF23494">
    <property type="entry name" value="bPH_10"/>
    <property type="match status" value="1"/>
</dbReference>
<feature type="transmembrane region" description="Helical" evidence="1">
    <location>
        <begin position="15"/>
        <end position="40"/>
    </location>
</feature>
<evidence type="ECO:0000313" key="5">
    <source>
        <dbReference type="Proteomes" id="UP000040453"/>
    </source>
</evidence>
<dbReference type="AlphaFoldDB" id="A0A0A1MEA6"/>
<organism evidence="4 5">
    <name type="scientific">Oceanobacillus oncorhynchi</name>
    <dbReference type="NCBI Taxonomy" id="545501"/>
    <lineage>
        <taxon>Bacteria</taxon>
        <taxon>Bacillati</taxon>
        <taxon>Bacillota</taxon>
        <taxon>Bacilli</taxon>
        <taxon>Bacillales</taxon>
        <taxon>Bacillaceae</taxon>
        <taxon>Oceanobacillus</taxon>
    </lineage>
</organism>
<reference evidence="4 5" key="1">
    <citation type="submission" date="2014-11" db="EMBL/GenBank/DDBJ databases">
        <authorList>
            <person name="Urmite Genomes Urmite Genomes"/>
        </authorList>
    </citation>
    <scope>NUCLEOTIDE SEQUENCE [LARGE SCALE GENOMIC DNA]</scope>
    <source>
        <strain evidence="4 5">Oc5</strain>
    </source>
</reference>
<evidence type="ECO:0000259" key="3">
    <source>
        <dbReference type="Pfam" id="PF23494"/>
    </source>
</evidence>
<evidence type="ECO:0008006" key="6">
    <source>
        <dbReference type="Google" id="ProtNLM"/>
    </source>
</evidence>
<dbReference type="RefSeq" id="WP_042530510.1">
    <property type="nucleotide sequence ID" value="NZ_CDGG01000001.1"/>
</dbReference>
<dbReference type="InterPro" id="IPR056411">
    <property type="entry name" value="CysS_C"/>
</dbReference>
<feature type="domain" description="Cysteinyl-tRNA ligase anticodon binding" evidence="2">
    <location>
        <begin position="171"/>
        <end position="221"/>
    </location>
</feature>
<evidence type="ECO:0000259" key="2">
    <source>
        <dbReference type="Pfam" id="PF23493"/>
    </source>
</evidence>
<dbReference type="Proteomes" id="UP000040453">
    <property type="component" value="Unassembled WGS sequence"/>
</dbReference>
<keyword evidence="1" id="KW-0472">Membrane</keyword>
<dbReference type="EMBL" id="CDGG01000001">
    <property type="protein sequence ID" value="CEI81403.1"/>
    <property type="molecule type" value="Genomic_DNA"/>
</dbReference>
<name>A0A0A1MEA6_9BACI</name>
<dbReference type="OrthoDB" id="5145029at2"/>
<proteinExistence type="predicted"/>
<dbReference type="InterPro" id="IPR057798">
    <property type="entry name" value="PH_YqeB"/>
</dbReference>
<dbReference type="Pfam" id="PF23493">
    <property type="entry name" value="CysS_C"/>
    <property type="match status" value="1"/>
</dbReference>
<protein>
    <recommendedName>
        <fullName evidence="6">50S ribosomal protein L29</fullName>
    </recommendedName>
</protein>
<keyword evidence="5" id="KW-1185">Reference proteome</keyword>
<dbReference type="STRING" id="545501.BN997_01223"/>
<gene>
    <name evidence="4" type="ORF">BN997_01223</name>
</gene>
<evidence type="ECO:0000313" key="4">
    <source>
        <dbReference type="EMBL" id="CEI81403.1"/>
    </source>
</evidence>
<sequence length="225" mass="25737">MQNETVLGLSKMDKAIIIIGGPLLGAIIGWFIQIISSWLIKIPFVPFGPFFEWIVSWNSSWVSIIGVIVGLIAGILFAVYVFSESLKMTIADQEVTMKRYDQEVTLQKNDISAIYMDRKDIVVLGQKGEELYRSQTDVKQPKIKAAFLEHYFPWKSQDPYQADYQRWIPEHPDFPASVNSLLAAREKVLREDNVKEAAVLRKDLAAKGAVIRDEDKRQYVRMIRG</sequence>
<keyword evidence="1" id="KW-1133">Transmembrane helix</keyword>